<proteinExistence type="predicted"/>
<dbReference type="EMBL" id="WMJZ01000001">
    <property type="protein sequence ID" value="MTH44956.1"/>
    <property type="molecule type" value="Genomic_DNA"/>
</dbReference>
<sequence>MHRKGRRTSTNSLELYEHYSQLQRIEDALRQWNGGIEAIRDNIMRVANTPGGQEPEIAVLLNTLDRYFLDLGELLVPIPKHAQEIYYPLAVGHARHI</sequence>
<reference evidence="1 2" key="1">
    <citation type="submission" date="2019-11" db="EMBL/GenBank/DDBJ databases">
        <title>Escherichia alba sp. nov. isolated from the gut of plastic-eating superworms Zophobas atratus.</title>
        <authorList>
            <person name="Yang Y."/>
        </authorList>
    </citation>
    <scope>NUCLEOTIDE SEQUENCE [LARGE SCALE GENOMIC DNA]</scope>
    <source>
        <strain evidence="2">BIT-B35</strain>
    </source>
</reference>
<evidence type="ECO:0000313" key="2">
    <source>
        <dbReference type="Proteomes" id="UP000477739"/>
    </source>
</evidence>
<name>A0A6L6IH89_9ENTR</name>
<accession>A0A6L6IH89</accession>
<dbReference type="RefSeq" id="WP_155106643.1">
    <property type="nucleotide sequence ID" value="NZ_WMJZ01000001.1"/>
</dbReference>
<keyword evidence="2" id="KW-1185">Reference proteome</keyword>
<dbReference type="AlphaFoldDB" id="A0A6L6IH89"/>
<gene>
    <name evidence="1" type="ORF">GJV78_01475</name>
</gene>
<organism evidence="1 2">
    <name type="scientific">Intestinirhabdus alba</name>
    <dbReference type="NCBI Taxonomy" id="2899544"/>
    <lineage>
        <taxon>Bacteria</taxon>
        <taxon>Pseudomonadati</taxon>
        <taxon>Pseudomonadota</taxon>
        <taxon>Gammaproteobacteria</taxon>
        <taxon>Enterobacterales</taxon>
        <taxon>Enterobacteriaceae</taxon>
        <taxon>Intestinirhabdus</taxon>
    </lineage>
</organism>
<comment type="caution">
    <text evidence="1">The sequence shown here is derived from an EMBL/GenBank/DDBJ whole genome shotgun (WGS) entry which is preliminary data.</text>
</comment>
<protein>
    <submittedName>
        <fullName evidence="1">Uncharacterized protein</fullName>
    </submittedName>
</protein>
<evidence type="ECO:0000313" key="1">
    <source>
        <dbReference type="EMBL" id="MTH44956.1"/>
    </source>
</evidence>
<dbReference type="Proteomes" id="UP000477739">
    <property type="component" value="Unassembled WGS sequence"/>
</dbReference>